<keyword evidence="1" id="KW-0732">Signal</keyword>
<dbReference type="Proteomes" id="UP001596958">
    <property type="component" value="Unassembled WGS sequence"/>
</dbReference>
<comment type="caution">
    <text evidence="2">The sequence shown here is derived from an EMBL/GenBank/DDBJ whole genome shotgun (WGS) entry which is preliminary data.</text>
</comment>
<evidence type="ECO:0000313" key="2">
    <source>
        <dbReference type="EMBL" id="MFD0750395.1"/>
    </source>
</evidence>
<feature type="chain" id="PRO_5047029869" description="Lipoprotein" evidence="1">
    <location>
        <begin position="24"/>
        <end position="170"/>
    </location>
</feature>
<evidence type="ECO:0000313" key="3">
    <source>
        <dbReference type="Proteomes" id="UP001596958"/>
    </source>
</evidence>
<sequence>MKTFIYRITLLFAGMALFTACNDKNNNPQPELTNCTGCQFLFTESADLVIPGYNFTSGAYRIFWSEVKKGPVTQKMFLKAPMQGNSFELNTADIEAGKIKVLDLCANCNLIEMMPIGGKVTGVNTTPGVAADKAKWLIEAKIIRLPAFAFSNIRDTVYVKQYFTANFVLN</sequence>
<keyword evidence="3" id="KW-1185">Reference proteome</keyword>
<dbReference type="EMBL" id="JBHTHU010000006">
    <property type="protein sequence ID" value="MFD0750395.1"/>
    <property type="molecule type" value="Genomic_DNA"/>
</dbReference>
<organism evidence="2 3">
    <name type="scientific">Mucilaginibacter calamicampi</name>
    <dbReference type="NCBI Taxonomy" id="1302352"/>
    <lineage>
        <taxon>Bacteria</taxon>
        <taxon>Pseudomonadati</taxon>
        <taxon>Bacteroidota</taxon>
        <taxon>Sphingobacteriia</taxon>
        <taxon>Sphingobacteriales</taxon>
        <taxon>Sphingobacteriaceae</taxon>
        <taxon>Mucilaginibacter</taxon>
    </lineage>
</organism>
<reference evidence="3" key="1">
    <citation type="journal article" date="2019" name="Int. J. Syst. Evol. Microbiol.">
        <title>The Global Catalogue of Microorganisms (GCM) 10K type strain sequencing project: providing services to taxonomists for standard genome sequencing and annotation.</title>
        <authorList>
            <consortium name="The Broad Institute Genomics Platform"/>
            <consortium name="The Broad Institute Genome Sequencing Center for Infectious Disease"/>
            <person name="Wu L."/>
            <person name="Ma J."/>
        </authorList>
    </citation>
    <scope>NUCLEOTIDE SEQUENCE [LARGE SCALE GENOMIC DNA]</scope>
    <source>
        <strain evidence="3">CCUG 63418</strain>
    </source>
</reference>
<dbReference type="RefSeq" id="WP_377099635.1">
    <property type="nucleotide sequence ID" value="NZ_JBHTHU010000006.1"/>
</dbReference>
<proteinExistence type="predicted"/>
<protein>
    <recommendedName>
        <fullName evidence="4">Lipoprotein</fullName>
    </recommendedName>
</protein>
<accession>A0ABW2Z0X9</accession>
<gene>
    <name evidence="2" type="ORF">ACFQZS_09600</name>
</gene>
<evidence type="ECO:0000256" key="1">
    <source>
        <dbReference type="SAM" id="SignalP"/>
    </source>
</evidence>
<feature type="signal peptide" evidence="1">
    <location>
        <begin position="1"/>
        <end position="23"/>
    </location>
</feature>
<name>A0ABW2Z0X9_9SPHI</name>
<dbReference type="PROSITE" id="PS51257">
    <property type="entry name" value="PROKAR_LIPOPROTEIN"/>
    <property type="match status" value="1"/>
</dbReference>
<evidence type="ECO:0008006" key="4">
    <source>
        <dbReference type="Google" id="ProtNLM"/>
    </source>
</evidence>